<feature type="signal peptide" evidence="1">
    <location>
        <begin position="1"/>
        <end position="20"/>
    </location>
</feature>
<dbReference type="PANTHER" id="PTHR34154">
    <property type="entry name" value="ALKALI-SENSITIVE LINKAGE PROTEIN 1"/>
    <property type="match status" value="1"/>
</dbReference>
<dbReference type="InterPro" id="IPR053183">
    <property type="entry name" value="ASL1"/>
</dbReference>
<organism evidence="3 4">
    <name type="scientific">Epicoccum nigrum</name>
    <name type="common">Soil fungus</name>
    <name type="synonym">Epicoccum purpurascens</name>
    <dbReference type="NCBI Taxonomy" id="105696"/>
    <lineage>
        <taxon>Eukaryota</taxon>
        <taxon>Fungi</taxon>
        <taxon>Dikarya</taxon>
        <taxon>Ascomycota</taxon>
        <taxon>Pezizomycotina</taxon>
        <taxon>Dothideomycetes</taxon>
        <taxon>Pleosporomycetidae</taxon>
        <taxon>Pleosporales</taxon>
        <taxon>Pleosporineae</taxon>
        <taxon>Didymellaceae</taxon>
        <taxon>Epicoccum</taxon>
    </lineage>
</organism>
<dbReference type="SUPFAM" id="SSF51445">
    <property type="entry name" value="(Trans)glycosidases"/>
    <property type="match status" value="1"/>
</dbReference>
<reference evidence="3 4" key="1">
    <citation type="journal article" date="2017" name="Genome Announc.">
        <title>Genome sequence of the saprophytic ascomycete Epicoccum nigrum ICMP 19927 strain isolated from New Zealand.</title>
        <authorList>
            <person name="Fokin M."/>
            <person name="Fleetwood D."/>
            <person name="Weir B.S."/>
            <person name="Villas-Boas S.G."/>
        </authorList>
    </citation>
    <scope>NUCLEOTIDE SEQUENCE [LARGE SCALE GENOMIC DNA]</scope>
    <source>
        <strain evidence="3 4">ICMP 19927</strain>
    </source>
</reference>
<feature type="domain" description="Asl1-like glycosyl hydrolase catalytic" evidence="2">
    <location>
        <begin position="41"/>
        <end position="274"/>
    </location>
</feature>
<gene>
    <name evidence="3" type="ORF">B5807_11781</name>
</gene>
<dbReference type="InterPro" id="IPR024655">
    <property type="entry name" value="Asl1_glyco_hydro_catalytic"/>
</dbReference>
<evidence type="ECO:0000313" key="3">
    <source>
        <dbReference type="EMBL" id="OSS43634.1"/>
    </source>
</evidence>
<dbReference type="STRING" id="105696.A0A1Y2LI41"/>
<evidence type="ECO:0000259" key="2">
    <source>
        <dbReference type="Pfam" id="PF11790"/>
    </source>
</evidence>
<keyword evidence="1" id="KW-0732">Signal</keyword>
<dbReference type="GO" id="GO:0071966">
    <property type="term" value="P:fungal-type cell wall polysaccharide metabolic process"/>
    <property type="evidence" value="ECO:0007669"/>
    <property type="project" value="TreeGrafter"/>
</dbReference>
<accession>A0A1Y2LI41</accession>
<proteinExistence type="predicted"/>
<dbReference type="GO" id="GO:0009277">
    <property type="term" value="C:fungal-type cell wall"/>
    <property type="evidence" value="ECO:0007669"/>
    <property type="project" value="TreeGrafter"/>
</dbReference>
<evidence type="ECO:0000313" key="4">
    <source>
        <dbReference type="Proteomes" id="UP000193240"/>
    </source>
</evidence>
<sequence>MLFLRVIIPSFLLSTSCTTATPLTNLTSLAAREDAGPSRRGVAYNNPSFVKYFDQYGSHVTWMYNWDSSTGATHTWHEFVPMLHSNRADVTGKWDANVKAAAMFNINSPTHLLGFNEPDNCDSWGGVCMDVDTAVDAWKQYMEPHRALKSDMYLGSPAVTNGQKGLPWLVHFLVACDGCHVDFINIHWYDSALNVAYFKSHINEARKVAAGRPIWITEFKASGSDEQVAAFLDEVLPWLDQSSDIHRYAYFMAATGDGLLIQNGGTGLSNVGQHFTFHA</sequence>
<dbReference type="Pfam" id="PF11790">
    <property type="entry name" value="Glyco_hydro_cc"/>
    <property type="match status" value="1"/>
</dbReference>
<dbReference type="PANTHER" id="PTHR34154:SF10">
    <property type="entry name" value="ASL1-LIKE GLYCOSYL HYDROLASE CATALYTIC DOMAIN-CONTAINING PROTEIN"/>
    <property type="match status" value="1"/>
</dbReference>
<dbReference type="Proteomes" id="UP000193240">
    <property type="component" value="Unassembled WGS sequence"/>
</dbReference>
<dbReference type="InParanoid" id="A0A1Y2LI41"/>
<dbReference type="Gene3D" id="3.20.20.80">
    <property type="entry name" value="Glycosidases"/>
    <property type="match status" value="1"/>
</dbReference>
<name>A0A1Y2LI41_EPING</name>
<dbReference type="AlphaFoldDB" id="A0A1Y2LI41"/>
<dbReference type="OMA" id="GPAMNWG"/>
<dbReference type="EMBL" id="KZ107863">
    <property type="protein sequence ID" value="OSS43634.1"/>
    <property type="molecule type" value="Genomic_DNA"/>
</dbReference>
<dbReference type="InterPro" id="IPR017853">
    <property type="entry name" value="GH"/>
</dbReference>
<evidence type="ECO:0000256" key="1">
    <source>
        <dbReference type="SAM" id="SignalP"/>
    </source>
</evidence>
<protein>
    <recommendedName>
        <fullName evidence="2">Asl1-like glycosyl hydrolase catalytic domain-containing protein</fullName>
    </recommendedName>
</protein>
<feature type="chain" id="PRO_5013254549" description="Asl1-like glycosyl hydrolase catalytic domain-containing protein" evidence="1">
    <location>
        <begin position="21"/>
        <end position="279"/>
    </location>
</feature>
<keyword evidence="4" id="KW-1185">Reference proteome</keyword>
<dbReference type="PROSITE" id="PS51257">
    <property type="entry name" value="PROKAR_LIPOPROTEIN"/>
    <property type="match status" value="1"/>
</dbReference>